<evidence type="ECO:0000313" key="2">
    <source>
        <dbReference type="Proteomes" id="UP000030745"/>
    </source>
</evidence>
<dbReference type="RefSeq" id="XP_012196762.1">
    <property type="nucleotide sequence ID" value="XM_012341372.1"/>
</dbReference>
<accession>A0A067D0M1</accession>
<dbReference type="EMBL" id="KK583195">
    <property type="protein sequence ID" value="KDO32306.1"/>
    <property type="molecule type" value="Genomic_DNA"/>
</dbReference>
<organism evidence="1 2">
    <name type="scientific">Saprolegnia parasitica (strain CBS 223.65)</name>
    <dbReference type="NCBI Taxonomy" id="695850"/>
    <lineage>
        <taxon>Eukaryota</taxon>
        <taxon>Sar</taxon>
        <taxon>Stramenopiles</taxon>
        <taxon>Oomycota</taxon>
        <taxon>Saprolegniomycetes</taxon>
        <taxon>Saprolegniales</taxon>
        <taxon>Saprolegniaceae</taxon>
        <taxon>Saprolegnia</taxon>
    </lineage>
</organism>
<dbReference type="VEuPathDB" id="FungiDB:SPRG_02785"/>
<evidence type="ECO:0000313" key="1">
    <source>
        <dbReference type="EMBL" id="KDO32306.1"/>
    </source>
</evidence>
<name>A0A067D0M1_SAPPC</name>
<reference evidence="1 2" key="1">
    <citation type="journal article" date="2013" name="PLoS Genet.">
        <title>Distinctive expansion of potential virulence genes in the genome of the oomycete fish pathogen Saprolegnia parasitica.</title>
        <authorList>
            <person name="Jiang R.H."/>
            <person name="de Bruijn I."/>
            <person name="Haas B.J."/>
            <person name="Belmonte R."/>
            <person name="Lobach L."/>
            <person name="Christie J."/>
            <person name="van den Ackerveken G."/>
            <person name="Bottin A."/>
            <person name="Bulone V."/>
            <person name="Diaz-Moreno S.M."/>
            <person name="Dumas B."/>
            <person name="Fan L."/>
            <person name="Gaulin E."/>
            <person name="Govers F."/>
            <person name="Grenville-Briggs L.J."/>
            <person name="Horner N.R."/>
            <person name="Levin J.Z."/>
            <person name="Mammella M."/>
            <person name="Meijer H.J."/>
            <person name="Morris P."/>
            <person name="Nusbaum C."/>
            <person name="Oome S."/>
            <person name="Phillips A.J."/>
            <person name="van Rooyen D."/>
            <person name="Rzeszutek E."/>
            <person name="Saraiva M."/>
            <person name="Secombes C.J."/>
            <person name="Seidl M.F."/>
            <person name="Snel B."/>
            <person name="Stassen J.H."/>
            <person name="Sykes S."/>
            <person name="Tripathy S."/>
            <person name="van den Berg H."/>
            <person name="Vega-Arreguin J.C."/>
            <person name="Wawra S."/>
            <person name="Young S.K."/>
            <person name="Zeng Q."/>
            <person name="Dieguez-Uribeondo J."/>
            <person name="Russ C."/>
            <person name="Tyler B.M."/>
            <person name="van West P."/>
        </authorList>
    </citation>
    <scope>NUCLEOTIDE SEQUENCE [LARGE SCALE GENOMIC DNA]</scope>
    <source>
        <strain evidence="1 2">CBS 223.65</strain>
    </source>
</reference>
<dbReference type="KEGG" id="spar:SPRG_02785"/>
<protein>
    <submittedName>
        <fullName evidence="1">Uncharacterized protein</fullName>
    </submittedName>
</protein>
<proteinExistence type="predicted"/>
<dbReference type="Proteomes" id="UP000030745">
    <property type="component" value="Unassembled WGS sequence"/>
</dbReference>
<keyword evidence="2" id="KW-1185">Reference proteome</keyword>
<dbReference type="GeneID" id="24125324"/>
<gene>
    <name evidence="1" type="ORF">SPRG_02785</name>
</gene>
<sequence>MQDASTRVNVGGSLFDTAEVMLTLDHPSMVAYLHGSPSASDLRTFYRGDRDRKRPGTTNYGLAVYLNNPQSRGRATCALDGS</sequence>
<dbReference type="AlphaFoldDB" id="A0A067D0M1"/>